<keyword evidence="2" id="KW-1185">Reference proteome</keyword>
<reference evidence="1 2" key="1">
    <citation type="submission" date="2018-06" db="EMBL/GenBank/DDBJ databases">
        <title>Genomic Encyclopedia of Archaeal and Bacterial Type Strains, Phase II (KMG-II): from individual species to whole genera.</title>
        <authorList>
            <person name="Goeker M."/>
        </authorList>
    </citation>
    <scope>NUCLEOTIDE SEQUENCE [LARGE SCALE GENOMIC DNA]</scope>
    <source>
        <strain evidence="1 2">DSM 25663</strain>
    </source>
</reference>
<comment type="caution">
    <text evidence="1">The sequence shown here is derived from an EMBL/GenBank/DDBJ whole genome shotgun (WGS) entry which is preliminary data.</text>
</comment>
<name>A0A328YM69_9FLAO</name>
<evidence type="ECO:0000313" key="2">
    <source>
        <dbReference type="Proteomes" id="UP000248840"/>
    </source>
</evidence>
<organism evidence="1 2">
    <name type="scientific">Flavobacterium aciduliphilum</name>
    <dbReference type="NCBI Taxonomy" id="1101402"/>
    <lineage>
        <taxon>Bacteria</taxon>
        <taxon>Pseudomonadati</taxon>
        <taxon>Bacteroidota</taxon>
        <taxon>Flavobacteriia</taxon>
        <taxon>Flavobacteriales</taxon>
        <taxon>Flavobacteriaceae</taxon>
        <taxon>Flavobacterium</taxon>
    </lineage>
</organism>
<dbReference type="EMBL" id="QLSZ01000002">
    <property type="protein sequence ID" value="RAR74243.1"/>
    <property type="molecule type" value="Genomic_DNA"/>
</dbReference>
<proteinExistence type="predicted"/>
<accession>A0A328YM69</accession>
<dbReference type="RefSeq" id="WP_112112385.1">
    <property type="nucleotide sequence ID" value="NZ_QLSZ01000002.1"/>
</dbReference>
<dbReference type="AlphaFoldDB" id="A0A328YM69"/>
<sequence>MKQIRIIILTIFFLSPILTNGQEIKIKTYYTKSEEGSVGLEEFEFNFSNDWVLKKDLYNGYSDSFPAIMDDSFYDKSGFYCITFSPVEYIKSNPLEWTNNYNGDMRVYKIVYNQRGGQVLYILEIKGRNKSNSRSKYYLTELGKKTFKNY</sequence>
<evidence type="ECO:0000313" key="1">
    <source>
        <dbReference type="EMBL" id="RAR74243.1"/>
    </source>
</evidence>
<dbReference type="Proteomes" id="UP000248840">
    <property type="component" value="Unassembled WGS sequence"/>
</dbReference>
<gene>
    <name evidence="1" type="ORF">CLV55_102176</name>
</gene>
<protein>
    <submittedName>
        <fullName evidence="1">Uncharacterized protein</fullName>
    </submittedName>
</protein>